<evidence type="ECO:0000313" key="1">
    <source>
        <dbReference type="EMBL" id="KAI3782372.1"/>
    </source>
</evidence>
<reference evidence="2" key="1">
    <citation type="journal article" date="2022" name="Mol. Ecol. Resour.">
        <title>The genomes of chicory, endive, great burdock and yacon provide insights into Asteraceae palaeo-polyploidization history and plant inulin production.</title>
        <authorList>
            <person name="Fan W."/>
            <person name="Wang S."/>
            <person name="Wang H."/>
            <person name="Wang A."/>
            <person name="Jiang F."/>
            <person name="Liu H."/>
            <person name="Zhao H."/>
            <person name="Xu D."/>
            <person name="Zhang Y."/>
        </authorList>
    </citation>
    <scope>NUCLEOTIDE SEQUENCE [LARGE SCALE GENOMIC DNA]</scope>
    <source>
        <strain evidence="2">cv. Punajuju</strain>
    </source>
</reference>
<gene>
    <name evidence="1" type="ORF">L2E82_12417</name>
</gene>
<keyword evidence="2" id="KW-1185">Reference proteome</keyword>
<name>A0ACB9GG58_CICIN</name>
<dbReference type="EMBL" id="CM042010">
    <property type="protein sequence ID" value="KAI3782372.1"/>
    <property type="molecule type" value="Genomic_DNA"/>
</dbReference>
<proteinExistence type="predicted"/>
<sequence length="713" mass="79690">MSGAGKTVCVNGASAYIAYQRKKMGQEYFNAYHEVLTSARLHYNPKKLDHLLKLKGAKERLHLFKANLLEEGSFDAAIVGCEGVFHTASPFFHAVTDPHAELIDLAVKGTLNVLTSCSKASSVKRVVVTSSIAAVAYNGKPRTPKVVVDETWFSDPDFCKEIKPTLNTGAEAIANLFNGTDYFSVDLVISCLGLHWTNDLPRAMIQDFSMQPPTQDLIVRDLNDNTWTFRHIYRGQPKRHLLTMGWSMFIGAKRLKAGDAVLFISFLRFAFMLRDLVDQMDEFGMLAKDFGFRPQGKFAQMKSSVGDRQSRQSLSSATFTADENDIFNEVFGGTPKYTNNNSKSTLSMSDFDYDSIFKDSVSTNNNEAKMKPRSSNSPVYDEPVYDDGIFDGLPGIKSKPVSTSSPRRYDDNIGFHAVRTEEICGSWKVIMENAFKLLLSCPSGLSSSQVSVKFDESYDRVPHPDIDLDNSISEIWDQRVQQSPSLFNGKKFRYGGYSGMEPHVCLHLGLTDYRTFMGTNLNPLWEKFLVPSEDDCMQCQYTSSPLGNGAIVQTSDDKILVLKRSNNVGEFPGYLVFPGGHPEPEEVGITSHKCENVLQNSELRNRKVSQEMFDSIIREVVEEIGVPATTLSDPLFIGISRRVLNVRPAAFFFIKCNLESTEIQKLYSSAQDGYESTKLYIIQPSELENMASKMPGCHRGGFALYKLMLEAGK</sequence>
<protein>
    <submittedName>
        <fullName evidence="1">Uncharacterized protein</fullName>
    </submittedName>
</protein>
<comment type="caution">
    <text evidence="1">The sequence shown here is derived from an EMBL/GenBank/DDBJ whole genome shotgun (WGS) entry which is preliminary data.</text>
</comment>
<dbReference type="Proteomes" id="UP001055811">
    <property type="component" value="Linkage Group LG02"/>
</dbReference>
<reference evidence="1 2" key="2">
    <citation type="journal article" date="2022" name="Mol. Ecol. Resour.">
        <title>The genomes of chicory, endive, great burdock and yacon provide insights into Asteraceae paleo-polyploidization history and plant inulin production.</title>
        <authorList>
            <person name="Fan W."/>
            <person name="Wang S."/>
            <person name="Wang H."/>
            <person name="Wang A."/>
            <person name="Jiang F."/>
            <person name="Liu H."/>
            <person name="Zhao H."/>
            <person name="Xu D."/>
            <person name="Zhang Y."/>
        </authorList>
    </citation>
    <scope>NUCLEOTIDE SEQUENCE [LARGE SCALE GENOMIC DNA]</scope>
    <source>
        <strain evidence="2">cv. Punajuju</strain>
        <tissue evidence="1">Leaves</tissue>
    </source>
</reference>
<accession>A0ACB9GG58</accession>
<organism evidence="1 2">
    <name type="scientific">Cichorium intybus</name>
    <name type="common">Chicory</name>
    <dbReference type="NCBI Taxonomy" id="13427"/>
    <lineage>
        <taxon>Eukaryota</taxon>
        <taxon>Viridiplantae</taxon>
        <taxon>Streptophyta</taxon>
        <taxon>Embryophyta</taxon>
        <taxon>Tracheophyta</taxon>
        <taxon>Spermatophyta</taxon>
        <taxon>Magnoliopsida</taxon>
        <taxon>eudicotyledons</taxon>
        <taxon>Gunneridae</taxon>
        <taxon>Pentapetalae</taxon>
        <taxon>asterids</taxon>
        <taxon>campanulids</taxon>
        <taxon>Asterales</taxon>
        <taxon>Asteraceae</taxon>
        <taxon>Cichorioideae</taxon>
        <taxon>Cichorieae</taxon>
        <taxon>Cichoriinae</taxon>
        <taxon>Cichorium</taxon>
    </lineage>
</organism>
<evidence type="ECO:0000313" key="2">
    <source>
        <dbReference type="Proteomes" id="UP001055811"/>
    </source>
</evidence>